<protein>
    <submittedName>
        <fullName evidence="2">Uncharacterized protein</fullName>
    </submittedName>
</protein>
<sequence length="62" mass="6601">HFFAFCAVFSSGVALVADVWDVVSALVVAALSFVHVPVVLVTVVPAVSICFLLLFIFVVVHL</sequence>
<dbReference type="AlphaFoldDB" id="A0AAV5W546"/>
<proteinExistence type="predicted"/>
<name>A0AAV5W546_9BILA</name>
<feature type="non-terminal residue" evidence="2">
    <location>
        <position position="62"/>
    </location>
</feature>
<keyword evidence="3" id="KW-1185">Reference proteome</keyword>
<accession>A0AAV5W546</accession>
<keyword evidence="1" id="KW-1133">Transmembrane helix</keyword>
<keyword evidence="1" id="KW-0472">Membrane</keyword>
<evidence type="ECO:0000256" key="1">
    <source>
        <dbReference type="SAM" id="Phobius"/>
    </source>
</evidence>
<dbReference type="Proteomes" id="UP001432322">
    <property type="component" value="Unassembled WGS sequence"/>
</dbReference>
<comment type="caution">
    <text evidence="2">The sequence shown here is derived from an EMBL/GenBank/DDBJ whole genome shotgun (WGS) entry which is preliminary data.</text>
</comment>
<keyword evidence="1" id="KW-0812">Transmembrane</keyword>
<evidence type="ECO:0000313" key="2">
    <source>
        <dbReference type="EMBL" id="GMT27064.1"/>
    </source>
</evidence>
<feature type="transmembrane region" description="Helical" evidence="1">
    <location>
        <begin position="35"/>
        <end position="60"/>
    </location>
</feature>
<reference evidence="2" key="1">
    <citation type="submission" date="2023-10" db="EMBL/GenBank/DDBJ databases">
        <title>Genome assembly of Pristionchus species.</title>
        <authorList>
            <person name="Yoshida K."/>
            <person name="Sommer R.J."/>
        </authorList>
    </citation>
    <scope>NUCLEOTIDE SEQUENCE</scope>
    <source>
        <strain evidence="2">RS5133</strain>
    </source>
</reference>
<feature type="non-terminal residue" evidence="2">
    <location>
        <position position="1"/>
    </location>
</feature>
<organism evidence="2 3">
    <name type="scientific">Pristionchus fissidentatus</name>
    <dbReference type="NCBI Taxonomy" id="1538716"/>
    <lineage>
        <taxon>Eukaryota</taxon>
        <taxon>Metazoa</taxon>
        <taxon>Ecdysozoa</taxon>
        <taxon>Nematoda</taxon>
        <taxon>Chromadorea</taxon>
        <taxon>Rhabditida</taxon>
        <taxon>Rhabditina</taxon>
        <taxon>Diplogasteromorpha</taxon>
        <taxon>Diplogasteroidea</taxon>
        <taxon>Neodiplogasteridae</taxon>
        <taxon>Pristionchus</taxon>
    </lineage>
</organism>
<dbReference type="EMBL" id="BTSY01000005">
    <property type="protein sequence ID" value="GMT27064.1"/>
    <property type="molecule type" value="Genomic_DNA"/>
</dbReference>
<evidence type="ECO:0000313" key="3">
    <source>
        <dbReference type="Proteomes" id="UP001432322"/>
    </source>
</evidence>
<gene>
    <name evidence="2" type="ORF">PFISCL1PPCAC_18361</name>
</gene>